<dbReference type="EMBL" id="JBIAJP010000007">
    <property type="protein sequence ID" value="MFF0006526.1"/>
    <property type="molecule type" value="Genomic_DNA"/>
</dbReference>
<proteinExistence type="predicted"/>
<evidence type="ECO:0000313" key="5">
    <source>
        <dbReference type="Proteomes" id="UP001601422"/>
    </source>
</evidence>
<gene>
    <name evidence="4" type="ORF">ACFYQT_24185</name>
</gene>
<feature type="region of interest" description="Disordered" evidence="2">
    <location>
        <begin position="514"/>
        <end position="534"/>
    </location>
</feature>
<dbReference type="GO" id="GO:0008168">
    <property type="term" value="F:methyltransferase activity"/>
    <property type="evidence" value="ECO:0007669"/>
    <property type="project" value="UniProtKB-KW"/>
</dbReference>
<keyword evidence="4" id="KW-0489">Methyltransferase</keyword>
<evidence type="ECO:0000259" key="3">
    <source>
        <dbReference type="Pfam" id="PF02384"/>
    </source>
</evidence>
<organism evidence="4 5">
    <name type="scientific">Streptomyces tibetensis</name>
    <dbReference type="NCBI Taxonomy" id="2382123"/>
    <lineage>
        <taxon>Bacteria</taxon>
        <taxon>Bacillati</taxon>
        <taxon>Actinomycetota</taxon>
        <taxon>Actinomycetes</taxon>
        <taxon>Kitasatosporales</taxon>
        <taxon>Streptomycetaceae</taxon>
        <taxon>Streptomyces</taxon>
    </lineage>
</organism>
<dbReference type="PRINTS" id="PR00507">
    <property type="entry name" value="N12N6MTFRASE"/>
</dbReference>
<dbReference type="InterPro" id="IPR002052">
    <property type="entry name" value="DNA_methylase_N6_adenine_CS"/>
</dbReference>
<dbReference type="Proteomes" id="UP001601422">
    <property type="component" value="Unassembled WGS sequence"/>
</dbReference>
<feature type="compositionally biased region" description="Polar residues" evidence="2">
    <location>
        <begin position="514"/>
        <end position="523"/>
    </location>
</feature>
<dbReference type="PANTHER" id="PTHR42998:SF1">
    <property type="entry name" value="TYPE I RESTRICTION ENZYME HINDI METHYLASE SUBUNIT"/>
    <property type="match status" value="1"/>
</dbReference>
<dbReference type="InterPro" id="IPR029063">
    <property type="entry name" value="SAM-dependent_MTases_sf"/>
</dbReference>
<keyword evidence="4" id="KW-0808">Transferase</keyword>
<dbReference type="RefSeq" id="WP_361949325.1">
    <property type="nucleotide sequence ID" value="NZ_JBEXVS010000040.1"/>
</dbReference>
<dbReference type="GO" id="GO:0032259">
    <property type="term" value="P:methylation"/>
    <property type="evidence" value="ECO:0007669"/>
    <property type="project" value="UniProtKB-KW"/>
</dbReference>
<comment type="caution">
    <text evidence="4">The sequence shown here is derived from an EMBL/GenBank/DDBJ whole genome shotgun (WGS) entry which is preliminary data.</text>
</comment>
<dbReference type="PROSITE" id="PS00092">
    <property type="entry name" value="N6_MTASE"/>
    <property type="match status" value="1"/>
</dbReference>
<dbReference type="PANTHER" id="PTHR42998">
    <property type="entry name" value="TYPE I RESTRICTION ENZYME HINDVIIP M PROTEIN-RELATED"/>
    <property type="match status" value="1"/>
</dbReference>
<keyword evidence="5" id="KW-1185">Reference proteome</keyword>
<feature type="domain" description="DNA methylase adenine-specific" evidence="3">
    <location>
        <begin position="211"/>
        <end position="521"/>
    </location>
</feature>
<name>A0ABW6MZT5_9ACTN</name>
<evidence type="ECO:0000256" key="2">
    <source>
        <dbReference type="SAM" id="MobiDB-lite"/>
    </source>
</evidence>
<dbReference type="Gene3D" id="3.40.50.150">
    <property type="entry name" value="Vaccinia Virus protein VP39"/>
    <property type="match status" value="1"/>
</dbReference>
<protein>
    <submittedName>
        <fullName evidence="4">N-6 DNA methylase</fullName>
    </submittedName>
</protein>
<dbReference type="InterPro" id="IPR052916">
    <property type="entry name" value="Type-I_RE_MTase_Subunit"/>
</dbReference>
<accession>A0ABW6MZT5</accession>
<sequence>MSDIDDVLVSRADIARLALVRRPAVTNWERRHQDFPDPAVVDRADGSGEIEVFRAAEILAWLERRTVPANARRPEEPAGTTYGDRFRAGLGRARAGALLQVVQRLSGPEAERFRGELSVADYLTVLLSLVYVRGCLPDEWEKVTAEADRDPFPHSGELLVRLLARAVEEGLGPGHGQLLLALSKRLGDFRVADTVQLLDGTEPTEWTEYAQAFEWLLARYSELAGRTAGDFFTPRAAADLVSKFAADAAQGVRSVHDPFVRAGELLAAALDGMADAREGALPPEVSGAGVGEHPLALAGMNLALHGLPDAELRPGHTAPSAEPGPGHRVFDRVVTNPPFNSKLPEYPVDPAHWRYGRPPRHNANFDWLQYIVASLAQGGRAAVLMPDIAAFSSNPSERRIRSAMVEDGVVEALIALPSQLFTTTSISVTIWLLRSAEPNGDTSDGEVLFVDARRFGSMVSRTQRALTPEETQSIFREYESWQAARAAGRLYPGTPGVSRAVPVTEIRERDHTLSPSVYLSSDVPTDPGGADPRDLNVLGERLAEAHSRARAADAAVDELLRRYEP</sequence>
<keyword evidence="1" id="KW-0680">Restriction system</keyword>
<evidence type="ECO:0000256" key="1">
    <source>
        <dbReference type="ARBA" id="ARBA00022747"/>
    </source>
</evidence>
<dbReference type="SUPFAM" id="SSF53335">
    <property type="entry name" value="S-adenosyl-L-methionine-dependent methyltransferases"/>
    <property type="match status" value="1"/>
</dbReference>
<reference evidence="4 5" key="1">
    <citation type="submission" date="2024-10" db="EMBL/GenBank/DDBJ databases">
        <title>The Natural Products Discovery Center: Release of the First 8490 Sequenced Strains for Exploring Actinobacteria Biosynthetic Diversity.</title>
        <authorList>
            <person name="Kalkreuter E."/>
            <person name="Kautsar S.A."/>
            <person name="Yang D."/>
            <person name="Bader C.D."/>
            <person name="Teijaro C.N."/>
            <person name="Fluegel L."/>
            <person name="Davis C.M."/>
            <person name="Simpson J.R."/>
            <person name="Lauterbach L."/>
            <person name="Steele A.D."/>
            <person name="Gui C."/>
            <person name="Meng S."/>
            <person name="Li G."/>
            <person name="Viehrig K."/>
            <person name="Ye F."/>
            <person name="Su P."/>
            <person name="Kiefer A.F."/>
            <person name="Nichols A."/>
            <person name="Cepeda A.J."/>
            <person name="Yan W."/>
            <person name="Fan B."/>
            <person name="Jiang Y."/>
            <person name="Adhikari A."/>
            <person name="Zheng C.-J."/>
            <person name="Schuster L."/>
            <person name="Cowan T.M."/>
            <person name="Smanski M.J."/>
            <person name="Chevrette M.G."/>
            <person name="De Carvalho L.P.S."/>
            <person name="Shen B."/>
        </authorList>
    </citation>
    <scope>NUCLEOTIDE SEQUENCE [LARGE SCALE GENOMIC DNA]</scope>
    <source>
        <strain evidence="4 5">NPDC005497</strain>
    </source>
</reference>
<evidence type="ECO:0000313" key="4">
    <source>
        <dbReference type="EMBL" id="MFF0006526.1"/>
    </source>
</evidence>
<dbReference type="InterPro" id="IPR003356">
    <property type="entry name" value="DNA_methylase_A-5"/>
</dbReference>
<dbReference type="Pfam" id="PF02384">
    <property type="entry name" value="N6_Mtase"/>
    <property type="match status" value="1"/>
</dbReference>